<gene>
    <name evidence="2" type="ORF">POL72_11820</name>
</gene>
<comment type="caution">
    <text evidence="2">The sequence shown here is derived from an EMBL/GenBank/DDBJ whole genome shotgun (WGS) entry which is preliminary data.</text>
</comment>
<evidence type="ECO:0008006" key="4">
    <source>
        <dbReference type="Google" id="ProtNLM"/>
    </source>
</evidence>
<dbReference type="Gene3D" id="1.25.40.10">
    <property type="entry name" value="Tetratricopeptide repeat domain"/>
    <property type="match status" value="1"/>
</dbReference>
<feature type="compositionally biased region" description="Low complexity" evidence="1">
    <location>
        <begin position="255"/>
        <end position="264"/>
    </location>
</feature>
<dbReference type="SUPFAM" id="SSF48452">
    <property type="entry name" value="TPR-like"/>
    <property type="match status" value="1"/>
</dbReference>
<sequence>MRRRADLCLAKRPFPANLSPLTSRAGRKYVPRMRDVAPSLLFCLMLGAAAAYTSPASAEDIYSTLERSGSSTVKDHVRRAQRARDAGRWTEAHVAYKAALEATDPASNTEKERAEIAGELGLCELELRKYRDAAEHLAWSLEQRSVLPLELQLRFDAGQRKAASHVATLYLSVDPPDAEVLIDGKPISAPARTYRLFLEPGQHMVRARLAGHEEAFASFDAQAGKPTTISLQVPRAVAPGTPAKGTSTKSFARGAQASSSVEPSSTASTLRIGGAVVAGATMAAGGGLLIWSAYAEDELHDRATALRGADEDASRCARPDAPRACSELRDLQGKRDLLKKAGWVTLASGSAIGVLTLASLLVDRTSPPSDGVRVIPTVSGQHAGLIMIGAW</sequence>
<evidence type="ECO:0000256" key="1">
    <source>
        <dbReference type="SAM" id="MobiDB-lite"/>
    </source>
</evidence>
<proteinExistence type="predicted"/>
<accession>A0ABT5BW70</accession>
<feature type="region of interest" description="Disordered" evidence="1">
    <location>
        <begin position="237"/>
        <end position="264"/>
    </location>
</feature>
<reference evidence="2 3" key="1">
    <citation type="submission" date="2023-01" db="EMBL/GenBank/DDBJ databases">
        <title>Minimal conservation of predation-associated metabolite biosynthetic gene clusters underscores biosynthetic potential of Myxococcota including descriptions for ten novel species: Archangium lansinium sp. nov., Myxococcus landrumus sp. nov., Nannocystis bai.</title>
        <authorList>
            <person name="Ahearne A."/>
            <person name="Stevens C."/>
            <person name="Dowd S."/>
        </authorList>
    </citation>
    <scope>NUCLEOTIDE SEQUENCE [LARGE SCALE GENOMIC DNA]</scope>
    <source>
        <strain evidence="2 3">WIWO2</strain>
    </source>
</reference>
<evidence type="ECO:0000313" key="2">
    <source>
        <dbReference type="EMBL" id="MDC0678421.1"/>
    </source>
</evidence>
<protein>
    <recommendedName>
        <fullName evidence="4">PEGA domain-containing protein</fullName>
    </recommendedName>
</protein>
<dbReference type="RefSeq" id="WP_272095236.1">
    <property type="nucleotide sequence ID" value="NZ_JAQNDK010000001.1"/>
</dbReference>
<keyword evidence="3" id="KW-1185">Reference proteome</keyword>
<dbReference type="InterPro" id="IPR011990">
    <property type="entry name" value="TPR-like_helical_dom_sf"/>
</dbReference>
<dbReference type="Proteomes" id="UP001217485">
    <property type="component" value="Unassembled WGS sequence"/>
</dbReference>
<name>A0ABT5BW70_9BACT</name>
<organism evidence="2 3">
    <name type="scientific">Sorangium atrum</name>
    <dbReference type="NCBI Taxonomy" id="2995308"/>
    <lineage>
        <taxon>Bacteria</taxon>
        <taxon>Pseudomonadati</taxon>
        <taxon>Myxococcota</taxon>
        <taxon>Polyangia</taxon>
        <taxon>Polyangiales</taxon>
        <taxon>Polyangiaceae</taxon>
        <taxon>Sorangium</taxon>
    </lineage>
</organism>
<dbReference type="EMBL" id="JAQNDK010000001">
    <property type="protein sequence ID" value="MDC0678421.1"/>
    <property type="molecule type" value="Genomic_DNA"/>
</dbReference>
<evidence type="ECO:0000313" key="3">
    <source>
        <dbReference type="Proteomes" id="UP001217485"/>
    </source>
</evidence>